<dbReference type="Proteomes" id="UP000295781">
    <property type="component" value="Chromosome"/>
</dbReference>
<dbReference type="SUPFAM" id="SSF49464">
    <property type="entry name" value="Carboxypeptidase regulatory domain-like"/>
    <property type="match status" value="2"/>
</dbReference>
<dbReference type="Gene3D" id="2.60.40.1120">
    <property type="entry name" value="Carboxypeptidase-like, regulatory domain"/>
    <property type="match status" value="2"/>
</dbReference>
<accession>A0A4P2Q4X7</accession>
<dbReference type="RefSeq" id="WP_129350500.1">
    <property type="nucleotide sequence ID" value="NZ_CP012670.1"/>
</dbReference>
<dbReference type="InterPro" id="IPR000209">
    <property type="entry name" value="Peptidase_S8/S53_dom"/>
</dbReference>
<dbReference type="SUPFAM" id="SSF52743">
    <property type="entry name" value="Subtilisin-like"/>
    <property type="match status" value="1"/>
</dbReference>
<evidence type="ECO:0000256" key="1">
    <source>
        <dbReference type="ARBA" id="ARBA00011073"/>
    </source>
</evidence>
<reference evidence="7 8" key="1">
    <citation type="submission" date="2015-09" db="EMBL/GenBank/DDBJ databases">
        <title>Sorangium comparison.</title>
        <authorList>
            <person name="Zaburannyi N."/>
            <person name="Bunk B."/>
            <person name="Overmann J."/>
            <person name="Mueller R."/>
        </authorList>
    </citation>
    <scope>NUCLEOTIDE SEQUENCE [LARGE SCALE GENOMIC DNA]</scope>
    <source>
        <strain evidence="7 8">So ceGT47</strain>
    </source>
</reference>
<dbReference type="GO" id="GO:0004252">
    <property type="term" value="F:serine-type endopeptidase activity"/>
    <property type="evidence" value="ECO:0007669"/>
    <property type="project" value="UniProtKB-UniRule"/>
</dbReference>
<dbReference type="Gene3D" id="3.40.50.200">
    <property type="entry name" value="Peptidase S8/S53 domain"/>
    <property type="match status" value="1"/>
</dbReference>
<evidence type="ECO:0000313" key="7">
    <source>
        <dbReference type="EMBL" id="AUX24435.1"/>
    </source>
</evidence>
<sequence length="880" mass="94548">MGEVLRKIGWIACLLLVALSASHLGCVGEDDPPRAQVDEAVLASVADGAEAPFWVVLAERADLRAAYSIDDWDARGRFVIERLKDVAERSQRGVIGAIRARGATPRPHWIANAVRTSGRRDLVDELARRPEVQAIVSDVAFSIPAPIGGGPGASGTPEWNIARIRADQVWSKLGDGDGIVVGSIDSGVAFEHEALVRQYRGNLGNGVFKHDYNFWDPSRICGPPGSPPCDNNGHGTHTMGTIVGGDGLGPLEQDIGVAPGARWITAKGCESLACSLAALVSSGEWMLAPTDLHGNDPKPSLRPHVINNSWGGPGGDPIFRDIVRAWRAAGMAPVFAIGNAGPACGTAASPGDYPESFGVGATDMMDEIAPFSSRGPAAPIFDRIIKPDATAPGVDVRSSIPGGYAVFSGTSMAAPHVTGTLALLWSVAPDLLGDVQRSFDLIRRTALDRPSFDCGGARDGDPNNTYGDGRIDALRAVLAARPSAGKLVGKVFEAGTGRPLEHATILATRRDDGLTRSTSSDEEGAYTMSLPVDRGHRRETYRLVAKAFGYEPATASVGIEKDETAFRAFRLSPVRRASLTGIVRDDRGRPLAGASVEVLGTPLERVTTDDDGFYRIPGVPADRYRVRVTLDGCHEERTRPVVVRRDTRADFTLGARRDRFGYRCERIPLDWVDATDVLPLVGNDATRSIPLPFSFPLYGRSYDAAHVSTNGFLSFREPDAAPANVPIPDPRAPNAAIYPFWNDLIVDQDSAIKTRVIGAAPHRVFVIEFEDVTFFLDLTMRITFEVKLHERTGEIVFSYLRAPGLGNGGVATLGIEDKRGNDAFQYSFARPVITEGLSIRFEPPRRERRHEHALHAGDGLPVPDATISTPQGAFLAGAVE</sequence>
<feature type="active site" description="Charge relay system" evidence="5">
    <location>
        <position position="185"/>
    </location>
</feature>
<proteinExistence type="inferred from homology"/>
<dbReference type="PROSITE" id="PS51892">
    <property type="entry name" value="SUBTILASE"/>
    <property type="match status" value="1"/>
</dbReference>
<dbReference type="PANTHER" id="PTHR43806:SF11">
    <property type="entry name" value="CEREVISIN-RELATED"/>
    <property type="match status" value="1"/>
</dbReference>
<dbReference type="InterPro" id="IPR050131">
    <property type="entry name" value="Peptidase_S8_subtilisin-like"/>
</dbReference>
<dbReference type="PRINTS" id="PR00723">
    <property type="entry name" value="SUBTILISIN"/>
</dbReference>
<feature type="active site" description="Charge relay system" evidence="5">
    <location>
        <position position="411"/>
    </location>
</feature>
<dbReference type="InterPro" id="IPR008969">
    <property type="entry name" value="CarboxyPept-like_regulatory"/>
</dbReference>
<dbReference type="AlphaFoldDB" id="A0A4P2Q4X7"/>
<dbReference type="OrthoDB" id="5395460at2"/>
<name>A0A4P2Q4X7_SORCE</name>
<feature type="active site" description="Charge relay system" evidence="5">
    <location>
        <position position="234"/>
    </location>
</feature>
<keyword evidence="2 5" id="KW-0645">Protease</keyword>
<feature type="domain" description="Peptidase S8/S53" evidence="6">
    <location>
        <begin position="176"/>
        <end position="453"/>
    </location>
</feature>
<dbReference type="Pfam" id="PF13620">
    <property type="entry name" value="CarboxypepD_reg"/>
    <property type="match status" value="2"/>
</dbReference>
<evidence type="ECO:0000259" key="6">
    <source>
        <dbReference type="Pfam" id="PF00082"/>
    </source>
</evidence>
<dbReference type="GO" id="GO:0006508">
    <property type="term" value="P:proteolysis"/>
    <property type="evidence" value="ECO:0007669"/>
    <property type="project" value="UniProtKB-KW"/>
</dbReference>
<keyword evidence="3 5" id="KW-0378">Hydrolase</keyword>
<dbReference type="InterPro" id="IPR023828">
    <property type="entry name" value="Peptidase_S8_Ser-AS"/>
</dbReference>
<dbReference type="InterPro" id="IPR015500">
    <property type="entry name" value="Peptidase_S8_subtilisin-rel"/>
</dbReference>
<comment type="similarity">
    <text evidence="1 5">Belongs to the peptidase S8 family.</text>
</comment>
<evidence type="ECO:0000256" key="5">
    <source>
        <dbReference type="PROSITE-ProRule" id="PRU01240"/>
    </source>
</evidence>
<dbReference type="InterPro" id="IPR036852">
    <property type="entry name" value="Peptidase_S8/S53_dom_sf"/>
</dbReference>
<evidence type="ECO:0000256" key="4">
    <source>
        <dbReference type="ARBA" id="ARBA00022825"/>
    </source>
</evidence>
<organism evidence="7 8">
    <name type="scientific">Sorangium cellulosum</name>
    <name type="common">Polyangium cellulosum</name>
    <dbReference type="NCBI Taxonomy" id="56"/>
    <lineage>
        <taxon>Bacteria</taxon>
        <taxon>Pseudomonadati</taxon>
        <taxon>Myxococcota</taxon>
        <taxon>Polyangia</taxon>
        <taxon>Polyangiales</taxon>
        <taxon>Polyangiaceae</taxon>
        <taxon>Sorangium</taxon>
    </lineage>
</organism>
<evidence type="ECO:0000313" key="8">
    <source>
        <dbReference type="Proteomes" id="UP000295781"/>
    </source>
</evidence>
<dbReference type="EMBL" id="CP012670">
    <property type="protein sequence ID" value="AUX24435.1"/>
    <property type="molecule type" value="Genomic_DNA"/>
</dbReference>
<dbReference type="Pfam" id="PF00082">
    <property type="entry name" value="Peptidase_S8"/>
    <property type="match status" value="1"/>
</dbReference>
<protein>
    <submittedName>
        <fullName evidence="7">Peptidase S8</fullName>
    </submittedName>
</protein>
<gene>
    <name evidence="7" type="ORF">SOCEGT47_049730</name>
</gene>
<evidence type="ECO:0000256" key="2">
    <source>
        <dbReference type="ARBA" id="ARBA00022670"/>
    </source>
</evidence>
<dbReference type="PROSITE" id="PS00138">
    <property type="entry name" value="SUBTILASE_SER"/>
    <property type="match status" value="1"/>
</dbReference>
<keyword evidence="4 5" id="KW-0720">Serine protease</keyword>
<dbReference type="PANTHER" id="PTHR43806">
    <property type="entry name" value="PEPTIDASE S8"/>
    <property type="match status" value="1"/>
</dbReference>
<evidence type="ECO:0000256" key="3">
    <source>
        <dbReference type="ARBA" id="ARBA00022801"/>
    </source>
</evidence>